<evidence type="ECO:0000313" key="2">
    <source>
        <dbReference type="Proteomes" id="UP000317763"/>
    </source>
</evidence>
<name>A0A554X2U4_9BURK</name>
<dbReference type="RefSeq" id="WP_143898265.1">
    <property type="nucleotide sequence ID" value="NZ_CP083911.1"/>
</dbReference>
<dbReference type="Pfam" id="PF08859">
    <property type="entry name" value="DGC"/>
    <property type="match status" value="1"/>
</dbReference>
<protein>
    <submittedName>
        <fullName evidence="1">DGC domain protein</fullName>
    </submittedName>
</protein>
<dbReference type="OrthoDB" id="2111735at2"/>
<gene>
    <name evidence="1" type="ORF">Ttaiw_02049</name>
</gene>
<dbReference type="EMBL" id="VJOM01000026">
    <property type="protein sequence ID" value="TSE30086.1"/>
    <property type="molecule type" value="Genomic_DNA"/>
</dbReference>
<dbReference type="STRING" id="307486.GCA_000807215_01685"/>
<comment type="caution">
    <text evidence="1">The sequence shown here is derived from an EMBL/GenBank/DDBJ whole genome shotgun (WGS) entry which is preliminary data.</text>
</comment>
<dbReference type="Proteomes" id="UP000317763">
    <property type="component" value="Unassembled WGS sequence"/>
</dbReference>
<proteinExistence type="predicted"/>
<dbReference type="PIRSF" id="PIRSF037181">
    <property type="entry name" value="DGC"/>
    <property type="match status" value="1"/>
</dbReference>
<organism evidence="1 2">
    <name type="scientific">Tepidimonas taiwanensis</name>
    <dbReference type="NCBI Taxonomy" id="307486"/>
    <lineage>
        <taxon>Bacteria</taxon>
        <taxon>Pseudomonadati</taxon>
        <taxon>Pseudomonadota</taxon>
        <taxon>Betaproteobacteria</taxon>
        <taxon>Burkholderiales</taxon>
        <taxon>Tepidimonas</taxon>
    </lineage>
</organism>
<sequence>MSDTTVPIVYACSGCSSAAQTANQVALRLDREGVAEMSCISGVGGDVPQLVRVATSGRPIIALDGCPLCCVAHCLKRHGVTPTQHHRLHEYGVRKRTHEDADPEAVERVLRLVRAAWQQHATVAV</sequence>
<evidence type="ECO:0000313" key="1">
    <source>
        <dbReference type="EMBL" id="TSE30086.1"/>
    </source>
</evidence>
<reference evidence="1 2" key="1">
    <citation type="submission" date="2019-07" db="EMBL/GenBank/DDBJ databases">
        <title>Tepidimonas taiwanensis I1-1 draft genome.</title>
        <authorList>
            <person name="Da Costa M.S."/>
            <person name="Froufe H.J.C."/>
            <person name="Egas C."/>
            <person name="Albuquerque L."/>
        </authorList>
    </citation>
    <scope>NUCLEOTIDE SEQUENCE [LARGE SCALE GENOMIC DNA]</scope>
    <source>
        <strain evidence="1 2">I1-1</strain>
    </source>
</reference>
<accession>A0A554X2U4</accession>
<dbReference type="InterPro" id="IPR014958">
    <property type="entry name" value="DGC"/>
</dbReference>
<keyword evidence="2" id="KW-1185">Reference proteome</keyword>
<dbReference type="AlphaFoldDB" id="A0A554X2U4"/>